<name>A0ABS5L8U3_9ACTN</name>
<sequence>MPARAVVGVLTLGWGMWAGVALVEAMAGVASARALRIDAALAEDKAGVVSAWGPWAGAASAEADWAGVASARAFRVGAALA</sequence>
<keyword evidence="2" id="KW-1185">Reference proteome</keyword>
<dbReference type="Proteomes" id="UP000730482">
    <property type="component" value="Unassembled WGS sequence"/>
</dbReference>
<evidence type="ECO:0000313" key="1">
    <source>
        <dbReference type="EMBL" id="MBS2554761.1"/>
    </source>
</evidence>
<dbReference type="RefSeq" id="WP_212022468.1">
    <property type="nucleotide sequence ID" value="NZ_JAAFYZ010000504.1"/>
</dbReference>
<protein>
    <submittedName>
        <fullName evidence="1">Uncharacterized protein</fullName>
    </submittedName>
</protein>
<feature type="non-terminal residue" evidence="1">
    <location>
        <position position="81"/>
    </location>
</feature>
<accession>A0ABS5L8U3</accession>
<reference evidence="1 2" key="1">
    <citation type="submission" date="2020-02" db="EMBL/GenBank/DDBJ databases">
        <title>Acidophilic actinobacteria isolated from forest soil.</title>
        <authorList>
            <person name="Golinska P."/>
        </authorList>
    </citation>
    <scope>NUCLEOTIDE SEQUENCE [LARGE SCALE GENOMIC DNA]</scope>
    <source>
        <strain evidence="1 2">NL8</strain>
    </source>
</reference>
<gene>
    <name evidence="1" type="ORF">KGQ19_48720</name>
</gene>
<evidence type="ECO:0000313" key="2">
    <source>
        <dbReference type="Proteomes" id="UP000730482"/>
    </source>
</evidence>
<organism evidence="1 2">
    <name type="scientific">Catenulispora pinistramenti</name>
    <dbReference type="NCBI Taxonomy" id="2705254"/>
    <lineage>
        <taxon>Bacteria</taxon>
        <taxon>Bacillati</taxon>
        <taxon>Actinomycetota</taxon>
        <taxon>Actinomycetes</taxon>
        <taxon>Catenulisporales</taxon>
        <taxon>Catenulisporaceae</taxon>
        <taxon>Catenulispora</taxon>
    </lineage>
</organism>
<comment type="caution">
    <text evidence="1">The sequence shown here is derived from an EMBL/GenBank/DDBJ whole genome shotgun (WGS) entry which is preliminary data.</text>
</comment>
<proteinExistence type="predicted"/>
<dbReference type="EMBL" id="JAAFYZ010000504">
    <property type="protein sequence ID" value="MBS2554761.1"/>
    <property type="molecule type" value="Genomic_DNA"/>
</dbReference>